<dbReference type="SUPFAM" id="SSF48452">
    <property type="entry name" value="TPR-like"/>
    <property type="match status" value="2"/>
</dbReference>
<evidence type="ECO:0000313" key="2">
    <source>
        <dbReference type="Proteomes" id="UP000005289"/>
    </source>
</evidence>
<dbReference type="Gene3D" id="1.25.40.10">
    <property type="entry name" value="Tetratricopeptide repeat domain"/>
    <property type="match status" value="2"/>
</dbReference>
<accession>W0DTC5</accession>
<evidence type="ECO:0000313" key="1">
    <source>
        <dbReference type="EMBL" id="AHF00219.1"/>
    </source>
</evidence>
<protein>
    <recommendedName>
        <fullName evidence="3">Tetratricopeptide repeat protein</fullName>
    </recommendedName>
</protein>
<name>W0DTC5_9GAMM</name>
<dbReference type="KEGG" id="tti:THITH_12695"/>
<organism evidence="1 2">
    <name type="scientific">Thioalkalivibrio paradoxus ARh 1</name>
    <dbReference type="NCBI Taxonomy" id="713585"/>
    <lineage>
        <taxon>Bacteria</taxon>
        <taxon>Pseudomonadati</taxon>
        <taxon>Pseudomonadota</taxon>
        <taxon>Gammaproteobacteria</taxon>
        <taxon>Chromatiales</taxon>
        <taxon>Ectothiorhodospiraceae</taxon>
        <taxon>Thioalkalivibrio</taxon>
    </lineage>
</organism>
<gene>
    <name evidence="1" type="ORF">THITH_12695</name>
</gene>
<dbReference type="PANTHER" id="PTHR45588:SF1">
    <property type="entry name" value="WW DOMAIN-CONTAINING PROTEIN"/>
    <property type="match status" value="1"/>
</dbReference>
<dbReference type="AlphaFoldDB" id="W0DTC5"/>
<dbReference type="PANTHER" id="PTHR45588">
    <property type="entry name" value="TPR DOMAIN-CONTAINING PROTEIN"/>
    <property type="match status" value="1"/>
</dbReference>
<dbReference type="STRING" id="713585.THITH_12695"/>
<dbReference type="EMBL" id="CP007029">
    <property type="protein sequence ID" value="AHF00219.1"/>
    <property type="molecule type" value="Genomic_DNA"/>
</dbReference>
<dbReference type="InterPro" id="IPR011990">
    <property type="entry name" value="TPR-like_helical_dom_sf"/>
</dbReference>
<evidence type="ECO:0008006" key="3">
    <source>
        <dbReference type="Google" id="ProtNLM"/>
    </source>
</evidence>
<sequence length="576" mass="63476">MPIRTPLPGGCTSPATRYPHHWRTRRDVYTNMERRLIMTRIPLVLLTAMLATGVAAQHDHTHTDAAVGAKQQLGTVAFGADCVDEAAAAFDHALGLMHHMMYVQARGEFATIAEAHPDCAMAHWGVATTLFQPLWATTPSDAEVARGRDAIEQARATVNAEREQALIEATAAFFEPETDRQWDRLSGWTEGMATAYRAYPDDHDIAALYALSLLTEATRADDRDALHDEAEAILKRVWEEESTHPGAIHYAIHATDADGRAENALAMVESYGKIAPDVPHALHMPSHIYVRLGDWPQVIDWNERSAEVAREHDVNGAISFHYIHAVDYLVYGHLQRGEDSAADEIHRIALDEGRHQGSFPGAFHLAAIPARLAVEQRDWDAAAAIEPRVPDYIAWENFHWAEGLSWYGRGLGAVHTGDLDAAREAEQRLADLAEGAESAPDDRFPVYIEADRNILAGFIAHAEGDHERAVERMRTAGELESSVEKHPVSPGALLPPYEALGELLLALDRPDEALTAFEQSDGMWPGRYNTLFGAVRAAEAAGDPDAAARWAARLLEIAPNAERDTIDRARVLARHD</sequence>
<dbReference type="HOGENOM" id="CLU_011527_2_0_6"/>
<dbReference type="Proteomes" id="UP000005289">
    <property type="component" value="Chromosome"/>
</dbReference>
<proteinExistence type="predicted"/>
<reference evidence="1 2" key="1">
    <citation type="submission" date="2013-12" db="EMBL/GenBank/DDBJ databases">
        <authorList>
            <consortium name="DOE Joint Genome Institute"/>
            <person name="Muyzer G."/>
            <person name="Huntemann M."/>
            <person name="Han J."/>
            <person name="Chen A."/>
            <person name="Kyrpides N."/>
            <person name="Mavromatis K."/>
            <person name="Markowitz V."/>
            <person name="Palaniappan K."/>
            <person name="Ivanova N."/>
            <person name="Schaumberg A."/>
            <person name="Pati A."/>
            <person name="Liolios K."/>
            <person name="Nordberg H.P."/>
            <person name="Cantor M.N."/>
            <person name="Hua S.X."/>
            <person name="Woyke T."/>
        </authorList>
    </citation>
    <scope>NUCLEOTIDE SEQUENCE [LARGE SCALE GENOMIC DNA]</scope>
    <source>
        <strain evidence="1 2">ARh 1</strain>
    </source>
</reference>
<keyword evidence="2" id="KW-1185">Reference proteome</keyword>